<keyword evidence="3" id="KW-1185">Reference proteome</keyword>
<sequence length="451" mass="47872">MKIGFIGWVALVTGVSMVQAQLKLRSTLPRSHRMQTSPTLTTTAAAAATTTTTLPHPPSSERWLAGCECGGGGGGGGGGSSSNEDAANCPDRDVCSADAAVQVMEAKIQTSNLCTCIPCAGGYTMTMGCHTCSTCIGRTCFVVTMGEGYYMDGNQDLTAASFFVNVESTGATSASNNVLAETQFMERTNGQIVEVTDADNCRVTIDGTTCNSCLGLFSENSSFEIDCSNIAQDYVWSYTDSEVITSDSTHPLYALFVSTGECAQPDNDDDRPGDPGINGPGQCEPYGSCSIYQDLIDEIYPGLDCSCAECTNGFYITCTVCDGCLDDYCVISREAKEFVADPNVEGKFTETLSIIHVTSSGSQSASNEVQAEYRYIDESCHVAIDDTLCSSCSDLFEVSNGCFALDCSNVQSGYKWTCNDSDLIKSDSSHPLHAIFMKSTYCEMLAGAGEP</sequence>
<dbReference type="Proteomes" id="UP000198406">
    <property type="component" value="Unassembled WGS sequence"/>
</dbReference>
<protein>
    <submittedName>
        <fullName evidence="2">Uncharacterized protein</fullName>
    </submittedName>
</protein>
<evidence type="ECO:0000313" key="3">
    <source>
        <dbReference type="Proteomes" id="UP000198406"/>
    </source>
</evidence>
<dbReference type="InParanoid" id="A0A1Z5JDZ7"/>
<evidence type="ECO:0000256" key="1">
    <source>
        <dbReference type="SAM" id="SignalP"/>
    </source>
</evidence>
<name>A0A1Z5JDZ7_FISSO</name>
<keyword evidence="1" id="KW-0732">Signal</keyword>
<comment type="caution">
    <text evidence="2">The sequence shown here is derived from an EMBL/GenBank/DDBJ whole genome shotgun (WGS) entry which is preliminary data.</text>
</comment>
<dbReference type="EMBL" id="BDSP01000050">
    <property type="protein sequence ID" value="GAX12217.1"/>
    <property type="molecule type" value="Genomic_DNA"/>
</dbReference>
<reference evidence="2 3" key="1">
    <citation type="journal article" date="2015" name="Plant Cell">
        <title>Oil accumulation by the oleaginous diatom Fistulifera solaris as revealed by the genome and transcriptome.</title>
        <authorList>
            <person name="Tanaka T."/>
            <person name="Maeda Y."/>
            <person name="Veluchamy A."/>
            <person name="Tanaka M."/>
            <person name="Abida H."/>
            <person name="Marechal E."/>
            <person name="Bowler C."/>
            <person name="Muto M."/>
            <person name="Sunaga Y."/>
            <person name="Tanaka M."/>
            <person name="Yoshino T."/>
            <person name="Taniguchi T."/>
            <person name="Fukuda Y."/>
            <person name="Nemoto M."/>
            <person name="Matsumoto M."/>
            <person name="Wong P.S."/>
            <person name="Aburatani S."/>
            <person name="Fujibuchi W."/>
        </authorList>
    </citation>
    <scope>NUCLEOTIDE SEQUENCE [LARGE SCALE GENOMIC DNA]</scope>
    <source>
        <strain evidence="2 3">JPCC DA0580</strain>
    </source>
</reference>
<proteinExistence type="predicted"/>
<organism evidence="2 3">
    <name type="scientific">Fistulifera solaris</name>
    <name type="common">Oleaginous diatom</name>
    <dbReference type="NCBI Taxonomy" id="1519565"/>
    <lineage>
        <taxon>Eukaryota</taxon>
        <taxon>Sar</taxon>
        <taxon>Stramenopiles</taxon>
        <taxon>Ochrophyta</taxon>
        <taxon>Bacillariophyta</taxon>
        <taxon>Bacillariophyceae</taxon>
        <taxon>Bacillariophycidae</taxon>
        <taxon>Naviculales</taxon>
        <taxon>Naviculaceae</taxon>
        <taxon>Fistulifera</taxon>
    </lineage>
</organism>
<dbReference type="AlphaFoldDB" id="A0A1Z5JDZ7"/>
<evidence type="ECO:0000313" key="2">
    <source>
        <dbReference type="EMBL" id="GAX12217.1"/>
    </source>
</evidence>
<feature type="signal peptide" evidence="1">
    <location>
        <begin position="1"/>
        <end position="20"/>
    </location>
</feature>
<gene>
    <name evidence="2" type="ORF">FisN_1Hh146</name>
</gene>
<accession>A0A1Z5JDZ7</accession>
<feature type="chain" id="PRO_5012057501" evidence="1">
    <location>
        <begin position="21"/>
        <end position="451"/>
    </location>
</feature>